<name>A0A450V090_9GAMM</name>
<dbReference type="Pfam" id="PF08011">
    <property type="entry name" value="PDDEXK_9"/>
    <property type="match status" value="1"/>
</dbReference>
<sequence length="627" mass="70510">MTQTGWVRIQAPVSETLFFRDMDLMSRSKAVRCCHASASNNIISAMNTTANHLSKSSAGKPPIGLSNFPELIREGYSYVDKSLLVQSVLDSSAKVILLPRPRRFGKTLNLSMLRAFFDRDREGGAELFRGLAIEQAGEAYTSHLGRYPVVFLTLKDVKTDNWENCLGHIKDLICEEFERHAGLLETDVLSERERERYLAVLSQKAPQNYYENSLKYLLAWLERATGEQVILLIDEYDTPLHAGYQSGFYEEITGFMRNWLSGALKDHSSLKKGVLTGILRVARESIFSGLNNLAVAGILKAGPFADKFGFTEPEVERLLESFHLSESLPEAREWYNGYRFGETVIYNPWSILNFIDDCPAPPAAHWINTSSNDLVRELLESGGSEIREDLEILLAGNSMECEVSEDVPLRDIGGDPEAIWSLLLFSGYLKPVGTRKHRNRVRCQLAIPNLEVAIFYGRVVEHWLTRHLRPKYLDDLLDALVDGNTPEFARHLQTLVLNMLSYHDTAGGEKKTPEVVYQSFVLGLLASLGDQYRIRSNIESGLGRADILMSPTEPGERGIVMEFKRLGEKESMEEQLQAALSQIEEKQYAATLRGEGCGEVLELAIVFDGKRLEVRERIRGADEPLGP</sequence>
<dbReference type="Pfam" id="PF09820">
    <property type="entry name" value="AAA-ATPase_like"/>
    <property type="match status" value="1"/>
</dbReference>
<dbReference type="EMBL" id="CAADFF010000116">
    <property type="protein sequence ID" value="VFJ98230.1"/>
    <property type="molecule type" value="Genomic_DNA"/>
</dbReference>
<dbReference type="PANTHER" id="PTHR34825:SF1">
    <property type="entry name" value="AAA-ATPASE-LIKE DOMAIN-CONTAINING PROTEIN"/>
    <property type="match status" value="1"/>
</dbReference>
<evidence type="ECO:0000259" key="1">
    <source>
        <dbReference type="Pfam" id="PF09820"/>
    </source>
</evidence>
<accession>A0A450V090</accession>
<dbReference type="AlphaFoldDB" id="A0A450V090"/>
<reference evidence="2" key="1">
    <citation type="submission" date="2019-02" db="EMBL/GenBank/DDBJ databases">
        <authorList>
            <person name="Gruber-Vodicka R. H."/>
            <person name="Seah K. B. B."/>
        </authorList>
    </citation>
    <scope>NUCLEOTIDE SEQUENCE</scope>
    <source>
        <strain evidence="2">BECK_M7</strain>
    </source>
</reference>
<dbReference type="InterPro" id="IPR018631">
    <property type="entry name" value="AAA-ATPase-like_dom"/>
</dbReference>
<evidence type="ECO:0000313" key="2">
    <source>
        <dbReference type="EMBL" id="VFJ98230.1"/>
    </source>
</evidence>
<dbReference type="PANTHER" id="PTHR34825">
    <property type="entry name" value="CONSERVED PROTEIN, WITH A WEAK D-GALACTARATE DEHYDRATASE/ALTRONATE HYDROLASE DOMAIN"/>
    <property type="match status" value="1"/>
</dbReference>
<feature type="domain" description="AAA-ATPase-like" evidence="1">
    <location>
        <begin position="62"/>
        <end position="287"/>
    </location>
</feature>
<proteinExistence type="predicted"/>
<protein>
    <submittedName>
        <fullName evidence="2">PD-(D/E)XK nuclease superfamily protein</fullName>
    </submittedName>
</protein>
<dbReference type="InterPro" id="IPR012547">
    <property type="entry name" value="PDDEXK_9"/>
</dbReference>
<organism evidence="2">
    <name type="scientific">Candidatus Kentrum sp. LFY</name>
    <dbReference type="NCBI Taxonomy" id="2126342"/>
    <lineage>
        <taxon>Bacteria</taxon>
        <taxon>Pseudomonadati</taxon>
        <taxon>Pseudomonadota</taxon>
        <taxon>Gammaproteobacteria</taxon>
        <taxon>Candidatus Kentrum</taxon>
    </lineage>
</organism>
<gene>
    <name evidence="2" type="ORF">BECKLFY1418B_GA0070995_11166</name>
</gene>